<evidence type="ECO:0000256" key="6">
    <source>
        <dbReference type="SAM" id="Phobius"/>
    </source>
</evidence>
<evidence type="ECO:0000259" key="8">
    <source>
        <dbReference type="PROSITE" id="PS50112"/>
    </source>
</evidence>
<evidence type="ECO:0000259" key="7">
    <source>
        <dbReference type="PROSITE" id="PS50109"/>
    </source>
</evidence>
<keyword evidence="6" id="KW-1133">Transmembrane helix</keyword>
<comment type="caution">
    <text evidence="10">The sequence shown here is derived from an EMBL/GenBank/DDBJ whole genome shotgun (WGS) entry which is preliminary data.</text>
</comment>
<dbReference type="EC" id="2.7.13.3" evidence="2"/>
<keyword evidence="5" id="KW-0418">Kinase</keyword>
<dbReference type="CDD" id="cd00130">
    <property type="entry name" value="PAS"/>
    <property type="match status" value="2"/>
</dbReference>
<dbReference type="SMART" id="SM00387">
    <property type="entry name" value="HATPase_c"/>
    <property type="match status" value="1"/>
</dbReference>
<dbReference type="PANTHER" id="PTHR43304">
    <property type="entry name" value="PHYTOCHROME-LIKE PROTEIN CPH1"/>
    <property type="match status" value="1"/>
</dbReference>
<dbReference type="InterPro" id="IPR052162">
    <property type="entry name" value="Sensor_kinase/Photoreceptor"/>
</dbReference>
<feature type="transmembrane region" description="Helical" evidence="6">
    <location>
        <begin position="40"/>
        <end position="62"/>
    </location>
</feature>
<comment type="catalytic activity">
    <reaction evidence="1">
        <text>ATP + protein L-histidine = ADP + protein N-phospho-L-histidine.</text>
        <dbReference type="EC" id="2.7.13.3"/>
    </reaction>
</comment>
<gene>
    <name evidence="10" type="ORF">GV828_10955</name>
</gene>
<dbReference type="NCBIfam" id="TIGR00229">
    <property type="entry name" value="sensory_box"/>
    <property type="match status" value="2"/>
</dbReference>
<feature type="domain" description="PAC" evidence="9">
    <location>
        <begin position="432"/>
        <end position="483"/>
    </location>
</feature>
<evidence type="ECO:0000256" key="5">
    <source>
        <dbReference type="ARBA" id="ARBA00022777"/>
    </source>
</evidence>
<dbReference type="InterPro" id="IPR005467">
    <property type="entry name" value="His_kinase_dom"/>
</dbReference>
<dbReference type="InterPro" id="IPR036890">
    <property type="entry name" value="HATPase_C_sf"/>
</dbReference>
<keyword evidence="11" id="KW-1185">Reference proteome</keyword>
<dbReference type="SUPFAM" id="SSF55874">
    <property type="entry name" value="ATPase domain of HSP90 chaperone/DNA topoisomerase II/histidine kinase"/>
    <property type="match status" value="1"/>
</dbReference>
<keyword evidence="4" id="KW-0808">Transferase</keyword>
<feature type="transmembrane region" description="Helical" evidence="6">
    <location>
        <begin position="14"/>
        <end position="33"/>
    </location>
</feature>
<dbReference type="InterPro" id="IPR035965">
    <property type="entry name" value="PAS-like_dom_sf"/>
</dbReference>
<dbReference type="EMBL" id="JAABLM010000013">
    <property type="protein sequence ID" value="NBL65718.1"/>
    <property type="molecule type" value="Genomic_DNA"/>
</dbReference>
<feature type="domain" description="Histidine kinase" evidence="7">
    <location>
        <begin position="501"/>
        <end position="711"/>
    </location>
</feature>
<dbReference type="PROSITE" id="PS50113">
    <property type="entry name" value="PAC"/>
    <property type="match status" value="1"/>
</dbReference>
<dbReference type="PROSITE" id="PS50112">
    <property type="entry name" value="PAS"/>
    <property type="match status" value="2"/>
</dbReference>
<name>A0ABW9ZA08_9FLAO</name>
<dbReference type="Gene3D" id="3.30.450.20">
    <property type="entry name" value="PAS domain"/>
    <property type="match status" value="2"/>
</dbReference>
<dbReference type="InterPro" id="IPR000014">
    <property type="entry name" value="PAS"/>
</dbReference>
<dbReference type="Gene3D" id="1.10.287.130">
    <property type="match status" value="1"/>
</dbReference>
<dbReference type="SMART" id="SM00086">
    <property type="entry name" value="PAC"/>
    <property type="match status" value="3"/>
</dbReference>
<dbReference type="PRINTS" id="PR00344">
    <property type="entry name" value="BCTRLSENSOR"/>
</dbReference>
<organism evidence="10 11">
    <name type="scientific">Flavobacterium ichthyis</name>
    <dbReference type="NCBI Taxonomy" id="2698827"/>
    <lineage>
        <taxon>Bacteria</taxon>
        <taxon>Pseudomonadati</taxon>
        <taxon>Bacteroidota</taxon>
        <taxon>Flavobacteriia</taxon>
        <taxon>Flavobacteriales</taxon>
        <taxon>Flavobacteriaceae</taxon>
        <taxon>Flavobacterium</taxon>
    </lineage>
</organism>
<feature type="domain" description="PAS" evidence="8">
    <location>
        <begin position="356"/>
        <end position="430"/>
    </location>
</feature>
<evidence type="ECO:0000313" key="10">
    <source>
        <dbReference type="EMBL" id="NBL65718.1"/>
    </source>
</evidence>
<dbReference type="Pfam" id="PF13426">
    <property type="entry name" value="PAS_9"/>
    <property type="match status" value="1"/>
</dbReference>
<dbReference type="InterPro" id="IPR001610">
    <property type="entry name" value="PAC"/>
</dbReference>
<protein>
    <recommendedName>
        <fullName evidence="2">histidine kinase</fullName>
        <ecNumber evidence="2">2.7.13.3</ecNumber>
    </recommendedName>
</protein>
<evidence type="ECO:0000313" key="11">
    <source>
        <dbReference type="Proteomes" id="UP000798602"/>
    </source>
</evidence>
<evidence type="ECO:0000256" key="2">
    <source>
        <dbReference type="ARBA" id="ARBA00012438"/>
    </source>
</evidence>
<dbReference type="Pfam" id="PF08447">
    <property type="entry name" value="PAS_3"/>
    <property type="match status" value="1"/>
</dbReference>
<keyword evidence="6" id="KW-0472">Membrane</keyword>
<keyword evidence="3" id="KW-0597">Phosphoprotein</keyword>
<dbReference type="PROSITE" id="PS50109">
    <property type="entry name" value="HIS_KIN"/>
    <property type="match status" value="1"/>
</dbReference>
<reference evidence="11" key="1">
    <citation type="submission" date="2020-01" db="EMBL/GenBank/DDBJ databases">
        <title>Sphingomonas sp. strain CSW-10.</title>
        <authorList>
            <person name="Chen W.-M."/>
        </authorList>
    </citation>
    <scope>NUCLEOTIDE SEQUENCE [LARGE SCALE GENOMIC DNA]</scope>
    <source>
        <strain evidence="11">NST-5</strain>
    </source>
</reference>
<dbReference type="InterPro" id="IPR004358">
    <property type="entry name" value="Sig_transdc_His_kin-like_C"/>
</dbReference>
<dbReference type="InterPro" id="IPR013655">
    <property type="entry name" value="PAS_fold_3"/>
</dbReference>
<evidence type="ECO:0000256" key="4">
    <source>
        <dbReference type="ARBA" id="ARBA00022679"/>
    </source>
</evidence>
<dbReference type="InterPro" id="IPR000700">
    <property type="entry name" value="PAS-assoc_C"/>
</dbReference>
<keyword evidence="6" id="KW-0812">Transmembrane</keyword>
<dbReference type="Gene3D" id="3.30.565.10">
    <property type="entry name" value="Histidine kinase-like ATPase, C-terminal domain"/>
    <property type="match status" value="1"/>
</dbReference>
<dbReference type="SMART" id="SM00091">
    <property type="entry name" value="PAS"/>
    <property type="match status" value="2"/>
</dbReference>
<dbReference type="PANTHER" id="PTHR43304:SF1">
    <property type="entry name" value="PAC DOMAIN-CONTAINING PROTEIN"/>
    <property type="match status" value="1"/>
</dbReference>
<proteinExistence type="predicted"/>
<dbReference type="SUPFAM" id="SSF55785">
    <property type="entry name" value="PYP-like sensor domain (PAS domain)"/>
    <property type="match status" value="2"/>
</dbReference>
<evidence type="ECO:0000256" key="3">
    <source>
        <dbReference type="ARBA" id="ARBA00022553"/>
    </source>
</evidence>
<dbReference type="Pfam" id="PF02518">
    <property type="entry name" value="HATPase_c"/>
    <property type="match status" value="1"/>
</dbReference>
<dbReference type="RefSeq" id="WP_166537536.1">
    <property type="nucleotide sequence ID" value="NZ_JAABLM010000013.1"/>
</dbReference>
<accession>A0ABW9ZA08</accession>
<evidence type="ECO:0000256" key="1">
    <source>
        <dbReference type="ARBA" id="ARBA00000085"/>
    </source>
</evidence>
<evidence type="ECO:0000259" key="9">
    <source>
        <dbReference type="PROSITE" id="PS50113"/>
    </source>
</evidence>
<sequence length="711" mass="81346">MNGLLLFTNKCTKLIIGVFLMIQIIAGVTVLLIPMSWGFITLRLIIVAILGASWLLFFKFLVNQKKISDFEYYFKKFKILFKKSNLGILQIESQTGKILDCNEKVIEMTGFSEEELKHKNISDIVFQDDNSMSRTEMKKFISGETIEFNTEASYLQKNGAKIVTQVIGSIIETEFGKPKTHMIVLEDISEKIVAENRYRNLFDNAPIALWEEDFSELKNYLHSINLIGKPEQFVRDYLTKNPKILIEAISKVIIINVNNECVKLHHPKTKNELTTSLNAVINDEGMDSFIEQIVGITQGKLSLTINSTLRKSLADVREIQLNWNVIPGFEDTLARVIISTEDVTERKVRENNILHSQQQIETLINSIDGIVWENNLSNLRITFVNKKVEEITGYSVEEWTDEPGFWEKTLHPEDAEYAINYCNTKALTDKQFDFEYRLIAKNGEIIWIRDIVNVVRHNDKPTLLQGIMIDITKSKNAENALNEAFELVSEQNKRLLNFSYIVSHNLRSHTSNIQSIATLIETAETAEESSELIKMLQSVSERLSETIINLNDIVNIQGNTNINLQKLNLRKNIEKTLDILSEKIQEKKAQIIIDVPQDTAVNFNPAYLESVLLNFISNAIRYSHPERLPIICLRCYPKDENIILEIEDNGIGIDLEKYGSKLFGMYKTFHKNADAMGLGLFITKNQIDAMGGKIHVESKPNIGTKFTIYFK</sequence>
<dbReference type="InterPro" id="IPR003594">
    <property type="entry name" value="HATPase_dom"/>
</dbReference>
<feature type="domain" description="PAS" evidence="8">
    <location>
        <begin position="93"/>
        <end position="144"/>
    </location>
</feature>
<dbReference type="Proteomes" id="UP000798602">
    <property type="component" value="Unassembled WGS sequence"/>
</dbReference>